<protein>
    <recommendedName>
        <fullName evidence="9">Beta-ketoacyl-ACP synthase II</fullName>
        <ecNumber evidence="9">2.3.1.179</ecNumber>
    </recommendedName>
</protein>
<dbReference type="GO" id="GO:0004315">
    <property type="term" value="F:3-oxoacyl-[acyl-carrier-protein] synthase activity"/>
    <property type="evidence" value="ECO:0007669"/>
    <property type="project" value="UniProtKB-UniRule"/>
</dbReference>
<dbReference type="UniPathway" id="UPA00094"/>
<gene>
    <name evidence="12" type="primary">fabF_3</name>
    <name evidence="12" type="ORF">Mal4_21070</name>
</gene>
<dbReference type="InterPro" id="IPR000794">
    <property type="entry name" value="Beta-ketoacyl_synthase"/>
</dbReference>
<dbReference type="AlphaFoldDB" id="A0A517Z5L9"/>
<dbReference type="InterPro" id="IPR017568">
    <property type="entry name" value="3-oxoacyl-ACP_synth-2"/>
</dbReference>
<evidence type="ECO:0000256" key="5">
    <source>
        <dbReference type="ARBA" id="ARBA00022832"/>
    </source>
</evidence>
<evidence type="ECO:0000259" key="11">
    <source>
        <dbReference type="PROSITE" id="PS52004"/>
    </source>
</evidence>
<name>A0A517Z5L9_9PLAN</name>
<keyword evidence="5" id="KW-0276">Fatty acid metabolism</keyword>
<dbReference type="PROSITE" id="PS52004">
    <property type="entry name" value="KS3_2"/>
    <property type="match status" value="1"/>
</dbReference>
<proteinExistence type="inferred from homology"/>
<dbReference type="PANTHER" id="PTHR11712:SF336">
    <property type="entry name" value="3-OXOACYL-[ACYL-CARRIER-PROTEIN] SYNTHASE, MITOCHONDRIAL"/>
    <property type="match status" value="1"/>
</dbReference>
<dbReference type="InterPro" id="IPR018201">
    <property type="entry name" value="Ketoacyl_synth_AS"/>
</dbReference>
<dbReference type="Gene3D" id="3.40.47.10">
    <property type="match status" value="1"/>
</dbReference>
<evidence type="ECO:0000256" key="6">
    <source>
        <dbReference type="ARBA" id="ARBA00023098"/>
    </source>
</evidence>
<evidence type="ECO:0000313" key="12">
    <source>
        <dbReference type="EMBL" id="QDU37790.1"/>
    </source>
</evidence>
<dbReference type="Pfam" id="PF00109">
    <property type="entry name" value="ketoacyl-synt"/>
    <property type="match status" value="1"/>
</dbReference>
<dbReference type="SMART" id="SM00825">
    <property type="entry name" value="PKS_KS"/>
    <property type="match status" value="1"/>
</dbReference>
<dbReference type="FunFam" id="3.40.47.10:FF:000018">
    <property type="entry name" value="3-oxoacyl-[acyl-carrier-protein] synthase 2"/>
    <property type="match status" value="1"/>
</dbReference>
<dbReference type="InterPro" id="IPR014031">
    <property type="entry name" value="Ketoacyl_synth_C"/>
</dbReference>
<evidence type="ECO:0000256" key="2">
    <source>
        <dbReference type="ARBA" id="ARBA00008467"/>
    </source>
</evidence>
<keyword evidence="8 12" id="KW-0012">Acyltransferase</keyword>
<sequence length="419" mass="43608">MEERIFVSGLGAVTCLGNSVETLWNQLLAGRSGIRTLQHLDVSDLAITIGGEVDGIEATDFDDLPVVSAKRMDRAAQFAVYGTGEALRHAGLPTTGLGERTAVVLGSGLNGLLTLQEQTERLLGRGPRAVSPLTIPLLMPNAAAANVSLAYGAQGPTQAVGTACASSGHAILSSIRMLRDGEADVAITGGTEASLTRLGISAFANMRAMTRKYNDRPAEASRPFDGERDGFVMSEGAGIVIIETESHLRKRGGRALAEIIGFGTSTDAFHLVQPDESASQASRSMASAFSKAGLAPQDVAGETYVNAHGTGTPLNDAVETAGLKKVFGEAAGDLQISSSKSMTGHMIGAAAGLESIVCIRALQTSILPPTINYRTPDPACDLDYVPNEPRKSAVKYALNNSLGFGGHNVCLLFGQGDPE</sequence>
<dbReference type="InterPro" id="IPR014030">
    <property type="entry name" value="Ketoacyl_synth_N"/>
</dbReference>
<dbReference type="InterPro" id="IPR020841">
    <property type="entry name" value="PKS_Beta-ketoAc_synthase_dom"/>
</dbReference>
<dbReference type="RefSeq" id="WP_145368995.1">
    <property type="nucleotide sequence ID" value="NZ_CP036275.1"/>
</dbReference>
<comment type="pathway">
    <text evidence="1">Lipid metabolism; fatty acid biosynthesis.</text>
</comment>
<evidence type="ECO:0000313" key="13">
    <source>
        <dbReference type="Proteomes" id="UP000320496"/>
    </source>
</evidence>
<dbReference type="GO" id="GO:0006633">
    <property type="term" value="P:fatty acid biosynthetic process"/>
    <property type="evidence" value="ECO:0007669"/>
    <property type="project" value="UniProtKB-UniRule"/>
</dbReference>
<evidence type="ECO:0000256" key="7">
    <source>
        <dbReference type="ARBA" id="ARBA00023160"/>
    </source>
</evidence>
<feature type="domain" description="Ketosynthase family 3 (KS3)" evidence="11">
    <location>
        <begin position="2"/>
        <end position="415"/>
    </location>
</feature>
<evidence type="ECO:0000256" key="4">
    <source>
        <dbReference type="ARBA" id="ARBA00022679"/>
    </source>
</evidence>
<dbReference type="PANTHER" id="PTHR11712">
    <property type="entry name" value="POLYKETIDE SYNTHASE-RELATED"/>
    <property type="match status" value="1"/>
</dbReference>
<dbReference type="OrthoDB" id="292158at2"/>
<keyword evidence="4 10" id="KW-0808">Transferase</keyword>
<dbReference type="InterPro" id="IPR016039">
    <property type="entry name" value="Thiolase-like"/>
</dbReference>
<keyword evidence="13" id="KW-1185">Reference proteome</keyword>
<keyword evidence="7" id="KW-0275">Fatty acid biosynthesis</keyword>
<accession>A0A517Z5L9</accession>
<evidence type="ECO:0000256" key="8">
    <source>
        <dbReference type="ARBA" id="ARBA00023315"/>
    </source>
</evidence>
<keyword evidence="3" id="KW-0444">Lipid biosynthesis</keyword>
<dbReference type="Proteomes" id="UP000320496">
    <property type="component" value="Chromosome"/>
</dbReference>
<evidence type="ECO:0000256" key="1">
    <source>
        <dbReference type="ARBA" id="ARBA00005194"/>
    </source>
</evidence>
<dbReference type="EC" id="2.3.1.179" evidence="9"/>
<dbReference type="NCBIfam" id="NF005589">
    <property type="entry name" value="PRK07314.1"/>
    <property type="match status" value="1"/>
</dbReference>
<organism evidence="12 13">
    <name type="scientific">Maioricimonas rarisocia</name>
    <dbReference type="NCBI Taxonomy" id="2528026"/>
    <lineage>
        <taxon>Bacteria</taxon>
        <taxon>Pseudomonadati</taxon>
        <taxon>Planctomycetota</taxon>
        <taxon>Planctomycetia</taxon>
        <taxon>Planctomycetales</taxon>
        <taxon>Planctomycetaceae</taxon>
        <taxon>Maioricimonas</taxon>
    </lineage>
</organism>
<evidence type="ECO:0000256" key="10">
    <source>
        <dbReference type="RuleBase" id="RU003694"/>
    </source>
</evidence>
<reference evidence="12 13" key="1">
    <citation type="submission" date="2019-02" db="EMBL/GenBank/DDBJ databases">
        <title>Deep-cultivation of Planctomycetes and their phenomic and genomic characterization uncovers novel biology.</title>
        <authorList>
            <person name="Wiegand S."/>
            <person name="Jogler M."/>
            <person name="Boedeker C."/>
            <person name="Pinto D."/>
            <person name="Vollmers J."/>
            <person name="Rivas-Marin E."/>
            <person name="Kohn T."/>
            <person name="Peeters S.H."/>
            <person name="Heuer A."/>
            <person name="Rast P."/>
            <person name="Oberbeckmann S."/>
            <person name="Bunk B."/>
            <person name="Jeske O."/>
            <person name="Meyerdierks A."/>
            <person name="Storesund J.E."/>
            <person name="Kallscheuer N."/>
            <person name="Luecker S."/>
            <person name="Lage O.M."/>
            <person name="Pohl T."/>
            <person name="Merkel B.J."/>
            <person name="Hornburger P."/>
            <person name="Mueller R.-W."/>
            <person name="Bruemmer F."/>
            <person name="Labrenz M."/>
            <person name="Spormann A.M."/>
            <person name="Op den Camp H."/>
            <person name="Overmann J."/>
            <person name="Amann R."/>
            <person name="Jetten M.S.M."/>
            <person name="Mascher T."/>
            <person name="Medema M.H."/>
            <person name="Devos D.P."/>
            <person name="Kaster A.-K."/>
            <person name="Ovreas L."/>
            <person name="Rohde M."/>
            <person name="Galperin M.Y."/>
            <person name="Jogler C."/>
        </authorList>
    </citation>
    <scope>NUCLEOTIDE SEQUENCE [LARGE SCALE GENOMIC DNA]</scope>
    <source>
        <strain evidence="12 13">Mal4</strain>
    </source>
</reference>
<keyword evidence="6" id="KW-0443">Lipid metabolism</keyword>
<dbReference type="Pfam" id="PF02801">
    <property type="entry name" value="Ketoacyl-synt_C"/>
    <property type="match status" value="1"/>
</dbReference>
<dbReference type="CDD" id="cd00834">
    <property type="entry name" value="KAS_I_II"/>
    <property type="match status" value="1"/>
</dbReference>
<dbReference type="NCBIfam" id="TIGR03150">
    <property type="entry name" value="fabF"/>
    <property type="match status" value="1"/>
</dbReference>
<evidence type="ECO:0000256" key="3">
    <source>
        <dbReference type="ARBA" id="ARBA00022516"/>
    </source>
</evidence>
<dbReference type="PROSITE" id="PS00606">
    <property type="entry name" value="KS3_1"/>
    <property type="match status" value="1"/>
</dbReference>
<evidence type="ECO:0000256" key="9">
    <source>
        <dbReference type="NCBIfam" id="TIGR03150"/>
    </source>
</evidence>
<dbReference type="EMBL" id="CP036275">
    <property type="protein sequence ID" value="QDU37790.1"/>
    <property type="molecule type" value="Genomic_DNA"/>
</dbReference>
<dbReference type="SUPFAM" id="SSF53901">
    <property type="entry name" value="Thiolase-like"/>
    <property type="match status" value="2"/>
</dbReference>
<dbReference type="KEGG" id="mri:Mal4_21070"/>
<comment type="similarity">
    <text evidence="2 10">Belongs to the thiolase-like superfamily. Beta-ketoacyl-ACP synthases family.</text>
</comment>